<dbReference type="AlphaFoldDB" id="A0A445CD95"/>
<protein>
    <submittedName>
        <fullName evidence="2">Uncharacterized protein</fullName>
    </submittedName>
</protein>
<sequence>METRRDEGQKGNNQNLSPPIKCHYDTLEITTDRPYHREMQQTSDGTSKRSEHPRIFDLGQKHGVAFHLSTRGRLCMLAGIGNSGCCLSGVVVAKMQQRVAVMEGAREMDDGFDQGVRDFNSQMPFAFRVQPIQPNLQERM</sequence>
<reference evidence="2 3" key="1">
    <citation type="submission" date="2019-01" db="EMBL/GenBank/DDBJ databases">
        <title>Sequencing of cultivated peanut Arachis hypogaea provides insights into genome evolution and oil improvement.</title>
        <authorList>
            <person name="Chen X."/>
        </authorList>
    </citation>
    <scope>NUCLEOTIDE SEQUENCE [LARGE SCALE GENOMIC DNA]</scope>
    <source>
        <strain evidence="3">cv. Fuhuasheng</strain>
        <tissue evidence="2">Leaves</tissue>
    </source>
</reference>
<accession>A0A445CD95</accession>
<comment type="caution">
    <text evidence="2">The sequence shown here is derived from an EMBL/GenBank/DDBJ whole genome shotgun (WGS) entry which is preliminary data.</text>
</comment>
<evidence type="ECO:0000313" key="3">
    <source>
        <dbReference type="Proteomes" id="UP000289738"/>
    </source>
</evidence>
<dbReference type="Proteomes" id="UP000289738">
    <property type="component" value="Chromosome A07"/>
</dbReference>
<dbReference type="STRING" id="3818.A0A445CD95"/>
<name>A0A445CD95_ARAHY</name>
<gene>
    <name evidence="2" type="ORF">Ahy_A07g035014</name>
</gene>
<evidence type="ECO:0000256" key="1">
    <source>
        <dbReference type="SAM" id="MobiDB-lite"/>
    </source>
</evidence>
<feature type="region of interest" description="Disordered" evidence="1">
    <location>
        <begin position="1"/>
        <end position="21"/>
    </location>
</feature>
<proteinExistence type="predicted"/>
<evidence type="ECO:0000313" key="2">
    <source>
        <dbReference type="EMBL" id="RYR48910.1"/>
    </source>
</evidence>
<keyword evidence="3" id="KW-1185">Reference proteome</keyword>
<dbReference type="EMBL" id="SDMP01000007">
    <property type="protein sequence ID" value="RYR48910.1"/>
    <property type="molecule type" value="Genomic_DNA"/>
</dbReference>
<organism evidence="2 3">
    <name type="scientific">Arachis hypogaea</name>
    <name type="common">Peanut</name>
    <dbReference type="NCBI Taxonomy" id="3818"/>
    <lineage>
        <taxon>Eukaryota</taxon>
        <taxon>Viridiplantae</taxon>
        <taxon>Streptophyta</taxon>
        <taxon>Embryophyta</taxon>
        <taxon>Tracheophyta</taxon>
        <taxon>Spermatophyta</taxon>
        <taxon>Magnoliopsida</taxon>
        <taxon>eudicotyledons</taxon>
        <taxon>Gunneridae</taxon>
        <taxon>Pentapetalae</taxon>
        <taxon>rosids</taxon>
        <taxon>fabids</taxon>
        <taxon>Fabales</taxon>
        <taxon>Fabaceae</taxon>
        <taxon>Papilionoideae</taxon>
        <taxon>50 kb inversion clade</taxon>
        <taxon>dalbergioids sensu lato</taxon>
        <taxon>Dalbergieae</taxon>
        <taxon>Pterocarpus clade</taxon>
        <taxon>Arachis</taxon>
    </lineage>
</organism>